<dbReference type="PANTHER" id="PTHR30346">
    <property type="entry name" value="TRANSCRIPTIONAL DUAL REGULATOR HCAR-RELATED"/>
    <property type="match status" value="1"/>
</dbReference>
<reference evidence="6 7" key="1">
    <citation type="journal article" date="2014" name="Int. J. Syst. Evol. Microbiol.">
        <title>Complete genome sequence of Corynebacterium casei LMG S-19264T (=DSM 44701T), isolated from a smear-ripened cheese.</title>
        <authorList>
            <consortium name="US DOE Joint Genome Institute (JGI-PGF)"/>
            <person name="Walter F."/>
            <person name="Albersmeier A."/>
            <person name="Kalinowski J."/>
            <person name="Ruckert C."/>
        </authorList>
    </citation>
    <scope>NUCLEOTIDE SEQUENCE [LARGE SCALE GENOMIC DNA]</scope>
    <source>
        <strain evidence="6 7">NBRC 111766</strain>
    </source>
</reference>
<feature type="domain" description="HTH lysR-type" evidence="5">
    <location>
        <begin position="6"/>
        <end position="63"/>
    </location>
</feature>
<dbReference type="Pfam" id="PF03466">
    <property type="entry name" value="LysR_substrate"/>
    <property type="match status" value="1"/>
</dbReference>
<dbReference type="GO" id="GO:0003700">
    <property type="term" value="F:DNA-binding transcription factor activity"/>
    <property type="evidence" value="ECO:0007669"/>
    <property type="project" value="InterPro"/>
</dbReference>
<dbReference type="RefSeq" id="WP_284324399.1">
    <property type="nucleotide sequence ID" value="NZ_BSPP01000004.1"/>
</dbReference>
<dbReference type="CDD" id="cd05466">
    <property type="entry name" value="PBP2_LTTR_substrate"/>
    <property type="match status" value="1"/>
</dbReference>
<dbReference type="GO" id="GO:0032993">
    <property type="term" value="C:protein-DNA complex"/>
    <property type="evidence" value="ECO:0007669"/>
    <property type="project" value="TreeGrafter"/>
</dbReference>
<dbReference type="Proteomes" id="UP001157355">
    <property type="component" value="Unassembled WGS sequence"/>
</dbReference>
<evidence type="ECO:0000256" key="2">
    <source>
        <dbReference type="ARBA" id="ARBA00023015"/>
    </source>
</evidence>
<dbReference type="GO" id="GO:0003677">
    <property type="term" value="F:DNA binding"/>
    <property type="evidence" value="ECO:0007669"/>
    <property type="project" value="UniProtKB-KW"/>
</dbReference>
<gene>
    <name evidence="6" type="ORF">GCM10010873_11720</name>
</gene>
<keyword evidence="7" id="KW-1185">Reference proteome</keyword>
<evidence type="ECO:0000313" key="6">
    <source>
        <dbReference type="EMBL" id="GLS86198.1"/>
    </source>
</evidence>
<keyword evidence="4" id="KW-0804">Transcription</keyword>
<dbReference type="Gene3D" id="1.10.10.10">
    <property type="entry name" value="Winged helix-like DNA-binding domain superfamily/Winged helix DNA-binding domain"/>
    <property type="match status" value="1"/>
</dbReference>
<accession>A0AA37TV35</accession>
<proteinExistence type="inferred from homology"/>
<dbReference type="InterPro" id="IPR036390">
    <property type="entry name" value="WH_DNA-bd_sf"/>
</dbReference>
<sequence length="330" mass="35605">MAGIPMEMHQIKYFLAVTRTLNFTRAADQCNVTQPSLTRAIQKLEDEFGGFLFNRERALTHLTELGRMVLPHLEQTYEAAEAATSLASSIGRAEVTPLVIGVADGLHLPMLDEILAALSHSLPALTLDLRNGSAAHLLDLALKGNTDLLITALPDQPHDRLETWPLFTQPYGVAIRADHRHARAPAISIAELAAEPWIDSEDAGTALLRNAAASLGLAPLFRHRAACRNQILRLVALGLGHAIVPLGTTAPGIKTLAIKDHPLHQNVVMAAVSGRRRGRAADAFLRAARACNWQSDQPCPETTQSETALPDQLRLVRPYSALSTAAGAAR</sequence>
<protein>
    <submittedName>
        <fullName evidence="6">Transcriptional regulator</fullName>
    </submittedName>
</protein>
<dbReference type="InterPro" id="IPR000847">
    <property type="entry name" value="LysR_HTH_N"/>
</dbReference>
<dbReference type="FunFam" id="1.10.10.10:FF:000001">
    <property type="entry name" value="LysR family transcriptional regulator"/>
    <property type="match status" value="1"/>
</dbReference>
<dbReference type="Pfam" id="PF00126">
    <property type="entry name" value="HTH_1"/>
    <property type="match status" value="1"/>
</dbReference>
<dbReference type="SUPFAM" id="SSF46785">
    <property type="entry name" value="Winged helix' DNA-binding domain"/>
    <property type="match status" value="1"/>
</dbReference>
<dbReference type="SUPFAM" id="SSF53850">
    <property type="entry name" value="Periplasmic binding protein-like II"/>
    <property type="match status" value="1"/>
</dbReference>
<keyword evidence="2" id="KW-0805">Transcription regulation</keyword>
<evidence type="ECO:0000256" key="1">
    <source>
        <dbReference type="ARBA" id="ARBA00009437"/>
    </source>
</evidence>
<comment type="caution">
    <text evidence="6">The sequence shown here is derived from an EMBL/GenBank/DDBJ whole genome shotgun (WGS) entry which is preliminary data.</text>
</comment>
<dbReference type="InterPro" id="IPR036388">
    <property type="entry name" value="WH-like_DNA-bd_sf"/>
</dbReference>
<comment type="similarity">
    <text evidence="1">Belongs to the LysR transcriptional regulatory family.</text>
</comment>
<name>A0AA37TV35_9RHOB</name>
<keyword evidence="3" id="KW-0238">DNA-binding</keyword>
<dbReference type="InterPro" id="IPR005119">
    <property type="entry name" value="LysR_subst-bd"/>
</dbReference>
<dbReference type="EMBL" id="BSPP01000004">
    <property type="protein sequence ID" value="GLS86198.1"/>
    <property type="molecule type" value="Genomic_DNA"/>
</dbReference>
<dbReference type="PROSITE" id="PS50931">
    <property type="entry name" value="HTH_LYSR"/>
    <property type="match status" value="1"/>
</dbReference>
<evidence type="ECO:0000256" key="3">
    <source>
        <dbReference type="ARBA" id="ARBA00023125"/>
    </source>
</evidence>
<organism evidence="6 7">
    <name type="scientific">Cypionkella aquatica</name>
    <dbReference type="NCBI Taxonomy" id="1756042"/>
    <lineage>
        <taxon>Bacteria</taxon>
        <taxon>Pseudomonadati</taxon>
        <taxon>Pseudomonadota</taxon>
        <taxon>Alphaproteobacteria</taxon>
        <taxon>Rhodobacterales</taxon>
        <taxon>Paracoccaceae</taxon>
        <taxon>Cypionkella</taxon>
    </lineage>
</organism>
<dbReference type="AlphaFoldDB" id="A0AA37TV35"/>
<evidence type="ECO:0000313" key="7">
    <source>
        <dbReference type="Proteomes" id="UP001157355"/>
    </source>
</evidence>
<dbReference type="PRINTS" id="PR00039">
    <property type="entry name" value="HTHLYSR"/>
</dbReference>
<evidence type="ECO:0000259" key="5">
    <source>
        <dbReference type="PROSITE" id="PS50931"/>
    </source>
</evidence>
<dbReference type="PANTHER" id="PTHR30346:SF28">
    <property type="entry name" value="HTH-TYPE TRANSCRIPTIONAL REGULATOR CYNR"/>
    <property type="match status" value="1"/>
</dbReference>
<dbReference type="Gene3D" id="3.40.190.290">
    <property type="match status" value="1"/>
</dbReference>
<evidence type="ECO:0000256" key="4">
    <source>
        <dbReference type="ARBA" id="ARBA00023163"/>
    </source>
</evidence>